<reference evidence="1 2" key="1">
    <citation type="submission" date="2019-05" db="EMBL/GenBank/DDBJ databases">
        <title>Another draft genome of Portunus trituberculatus and its Hox gene families provides insights of decapod evolution.</title>
        <authorList>
            <person name="Jeong J.-H."/>
            <person name="Song I."/>
            <person name="Kim S."/>
            <person name="Choi T."/>
            <person name="Kim D."/>
            <person name="Ryu S."/>
            <person name="Kim W."/>
        </authorList>
    </citation>
    <scope>NUCLEOTIDE SEQUENCE [LARGE SCALE GENOMIC DNA]</scope>
    <source>
        <tissue evidence="1">Muscle</tissue>
    </source>
</reference>
<sequence length="44" mass="5112">MDFTSSPVILTTLHTRGFYIGLCETPSAWPRTGRSERPTTWRRE</sequence>
<proteinExistence type="predicted"/>
<dbReference type="Proteomes" id="UP000324222">
    <property type="component" value="Unassembled WGS sequence"/>
</dbReference>
<keyword evidence="2" id="KW-1185">Reference proteome</keyword>
<protein>
    <submittedName>
        <fullName evidence="1">Uncharacterized protein</fullName>
    </submittedName>
</protein>
<evidence type="ECO:0000313" key="2">
    <source>
        <dbReference type="Proteomes" id="UP000324222"/>
    </source>
</evidence>
<organism evidence="1 2">
    <name type="scientific">Portunus trituberculatus</name>
    <name type="common">Swimming crab</name>
    <name type="synonym">Neptunus trituberculatus</name>
    <dbReference type="NCBI Taxonomy" id="210409"/>
    <lineage>
        <taxon>Eukaryota</taxon>
        <taxon>Metazoa</taxon>
        <taxon>Ecdysozoa</taxon>
        <taxon>Arthropoda</taxon>
        <taxon>Crustacea</taxon>
        <taxon>Multicrustacea</taxon>
        <taxon>Malacostraca</taxon>
        <taxon>Eumalacostraca</taxon>
        <taxon>Eucarida</taxon>
        <taxon>Decapoda</taxon>
        <taxon>Pleocyemata</taxon>
        <taxon>Brachyura</taxon>
        <taxon>Eubrachyura</taxon>
        <taxon>Portunoidea</taxon>
        <taxon>Portunidae</taxon>
        <taxon>Portuninae</taxon>
        <taxon>Portunus</taxon>
    </lineage>
</organism>
<name>A0A5B7FW03_PORTR</name>
<dbReference type="EMBL" id="VSRR010010334">
    <property type="protein sequence ID" value="MPC51671.1"/>
    <property type="molecule type" value="Genomic_DNA"/>
</dbReference>
<gene>
    <name evidence="1" type="ORF">E2C01_045523</name>
</gene>
<comment type="caution">
    <text evidence="1">The sequence shown here is derived from an EMBL/GenBank/DDBJ whole genome shotgun (WGS) entry which is preliminary data.</text>
</comment>
<accession>A0A5B7FW03</accession>
<evidence type="ECO:0000313" key="1">
    <source>
        <dbReference type="EMBL" id="MPC51671.1"/>
    </source>
</evidence>
<dbReference type="AlphaFoldDB" id="A0A5B7FW03"/>